<protein>
    <submittedName>
        <fullName evidence="7">ABC transporter substrate-binding protein</fullName>
    </submittedName>
</protein>
<evidence type="ECO:0000313" key="8">
    <source>
        <dbReference type="Proteomes" id="UP000737171"/>
    </source>
</evidence>
<evidence type="ECO:0000256" key="3">
    <source>
        <dbReference type="ARBA" id="ARBA00022448"/>
    </source>
</evidence>
<name>A0ABX2ETV6_9BURK</name>
<comment type="caution">
    <text evidence="7">The sequence shown here is derived from an EMBL/GenBank/DDBJ whole genome shotgun (WGS) entry which is preliminary data.</text>
</comment>
<reference evidence="7 8" key="1">
    <citation type="submission" date="2020-05" db="EMBL/GenBank/DDBJ databases">
        <title>Aquincola sp. isolate from soil.</title>
        <authorList>
            <person name="Han J."/>
            <person name="Kim D.-U."/>
        </authorList>
    </citation>
    <scope>NUCLEOTIDE SEQUENCE [LARGE SCALE GENOMIC DNA]</scope>
    <source>
        <strain evidence="7 8">S2</strain>
    </source>
</reference>
<organism evidence="7 8">
    <name type="scientific">Pseudaquabacterium terrae</name>
    <dbReference type="NCBI Taxonomy" id="2732868"/>
    <lineage>
        <taxon>Bacteria</taxon>
        <taxon>Pseudomonadati</taxon>
        <taxon>Pseudomonadota</taxon>
        <taxon>Betaproteobacteria</taxon>
        <taxon>Burkholderiales</taxon>
        <taxon>Sphaerotilaceae</taxon>
        <taxon>Pseudaquabacterium</taxon>
    </lineage>
</organism>
<dbReference type="CDD" id="cd13589">
    <property type="entry name" value="PBP2_polyamine_RpCGA009"/>
    <property type="match status" value="1"/>
</dbReference>
<keyword evidence="5" id="KW-0574">Periplasm</keyword>
<evidence type="ECO:0000256" key="2">
    <source>
        <dbReference type="ARBA" id="ARBA00008520"/>
    </source>
</evidence>
<accession>A0ABX2ETV6</accession>
<keyword evidence="8" id="KW-1185">Reference proteome</keyword>
<dbReference type="RefSeq" id="WP_173134621.1">
    <property type="nucleotide sequence ID" value="NZ_JABRWJ010000017.1"/>
</dbReference>
<comment type="similarity">
    <text evidence="2">Belongs to the bacterial solute-binding protein 1 family.</text>
</comment>
<comment type="subcellular location">
    <subcellularLocation>
        <location evidence="1">Periplasm</location>
    </subcellularLocation>
</comment>
<keyword evidence="3" id="KW-0813">Transport</keyword>
<sequence>MKLKPLAAALALTAVCSAPASAQNKEVIMQDPGGAYGEALRRLMYDPFTKETGIKVTTVQEARSGPRVKAQVAAGKTEWDLVFIFDQETKLLADCCLAKIDYDKLTPEARKTVASLPKDAVRPNGVALQVIGVVMAYNTQKYAATRPNSWADFWDVKKFPGKRCMPGWSRFVYEAALMADGVPKEKLYPIDADRALKKIGEIKPHVVKWWQTAAQAPQLLLDGEADMCMAYAGRINDLLIKEPETPLNMTWNQGFTYYDFFSIPKNSPNPEAAHKLLSYRLDANNAARLAEFYAVPVPSPLVYEAGNPKLKSRWPNNPENLKVAVAWNADYWGSKAPDGRTQEEYLQERLNALLASK</sequence>
<evidence type="ECO:0000313" key="7">
    <source>
        <dbReference type="EMBL" id="NRF72078.1"/>
    </source>
</evidence>
<dbReference type="EMBL" id="JABRWJ010000017">
    <property type="protein sequence ID" value="NRF72078.1"/>
    <property type="molecule type" value="Genomic_DNA"/>
</dbReference>
<dbReference type="Proteomes" id="UP000737171">
    <property type="component" value="Unassembled WGS sequence"/>
</dbReference>
<evidence type="ECO:0000256" key="6">
    <source>
        <dbReference type="SAM" id="SignalP"/>
    </source>
</evidence>
<dbReference type="InterPro" id="IPR006059">
    <property type="entry name" value="SBP"/>
</dbReference>
<feature type="signal peptide" evidence="6">
    <location>
        <begin position="1"/>
        <end position="22"/>
    </location>
</feature>
<evidence type="ECO:0000256" key="4">
    <source>
        <dbReference type="ARBA" id="ARBA00022729"/>
    </source>
</evidence>
<dbReference type="PANTHER" id="PTHR30006">
    <property type="entry name" value="THIAMINE-BINDING PERIPLASMIC PROTEIN-RELATED"/>
    <property type="match status" value="1"/>
</dbReference>
<proteinExistence type="inferred from homology"/>
<dbReference type="Gene3D" id="3.40.190.10">
    <property type="entry name" value="Periplasmic binding protein-like II"/>
    <property type="match status" value="2"/>
</dbReference>
<evidence type="ECO:0000256" key="5">
    <source>
        <dbReference type="ARBA" id="ARBA00022764"/>
    </source>
</evidence>
<dbReference type="Pfam" id="PF13416">
    <property type="entry name" value="SBP_bac_8"/>
    <property type="match status" value="1"/>
</dbReference>
<dbReference type="PANTHER" id="PTHR30006:SF3">
    <property type="entry name" value="THIAMINE-BINDING PERIPLASMIC PROTEIN"/>
    <property type="match status" value="1"/>
</dbReference>
<gene>
    <name evidence="7" type="ORF">HLB44_34350</name>
</gene>
<keyword evidence="4 6" id="KW-0732">Signal</keyword>
<dbReference type="SUPFAM" id="SSF53850">
    <property type="entry name" value="Periplasmic binding protein-like II"/>
    <property type="match status" value="1"/>
</dbReference>
<evidence type="ECO:0000256" key="1">
    <source>
        <dbReference type="ARBA" id="ARBA00004418"/>
    </source>
</evidence>
<feature type="chain" id="PRO_5046285509" evidence="6">
    <location>
        <begin position="23"/>
        <end position="357"/>
    </location>
</feature>